<name>A0ABN2UII4_9MICO</name>
<evidence type="ECO:0000259" key="1">
    <source>
        <dbReference type="Pfam" id="PF13338"/>
    </source>
</evidence>
<evidence type="ECO:0000313" key="2">
    <source>
        <dbReference type="EMBL" id="GAA2037161.1"/>
    </source>
</evidence>
<gene>
    <name evidence="2" type="ORF">GCM10009740_31050</name>
</gene>
<feature type="domain" description="AbiEi antitoxin N-terminal" evidence="1">
    <location>
        <begin position="4"/>
        <end position="47"/>
    </location>
</feature>
<dbReference type="InterPro" id="IPR011335">
    <property type="entry name" value="Restrct_endonuc-II-like"/>
</dbReference>
<comment type="caution">
    <text evidence="2">The sequence shown here is derived from an EMBL/GenBank/DDBJ whole genome shotgun (WGS) entry which is preliminary data.</text>
</comment>
<dbReference type="Pfam" id="PF13338">
    <property type="entry name" value="AbiEi_4"/>
    <property type="match status" value="1"/>
</dbReference>
<reference evidence="2 3" key="1">
    <citation type="journal article" date="2019" name="Int. J. Syst. Evol. Microbiol.">
        <title>The Global Catalogue of Microorganisms (GCM) 10K type strain sequencing project: providing services to taxonomists for standard genome sequencing and annotation.</title>
        <authorList>
            <consortium name="The Broad Institute Genomics Platform"/>
            <consortium name="The Broad Institute Genome Sequencing Center for Infectious Disease"/>
            <person name="Wu L."/>
            <person name="Ma J."/>
        </authorList>
    </citation>
    <scope>NUCLEOTIDE SEQUENCE [LARGE SCALE GENOMIC DNA]</scope>
    <source>
        <strain evidence="2 3">JCM 14283</strain>
    </source>
</reference>
<dbReference type="Proteomes" id="UP001501285">
    <property type="component" value="Unassembled WGS sequence"/>
</dbReference>
<proteinExistence type="predicted"/>
<evidence type="ECO:0000313" key="3">
    <source>
        <dbReference type="Proteomes" id="UP001501285"/>
    </source>
</evidence>
<sequence length="318" mass="34568">MDLRLIARDGIFSTSEAERLGIDRHALTRLCRSGEVARLTRGWYAVVASDVPDRTELHRLTALALGRQFRARAVISHHSLLLLRRLPTFRPDLGVVHLTSAVDDGPGADAGGRTGARRTVTVRRPGLVIHRPVGALRLSTPGPDGDRPATMPLAHAVVQAGLLGGPVSALVPADAAMRAGSVTPATLAAAVADLRHHTGIGPVRVALTGADARHESPGETRTAYVLRRLGFEVEPQLEVVAEGRLFRADFRIKGTRVLVEFDGAVKYADGRRSTLFEEKRREDALRREGWVVVRLVWADLEDPQRVRRLVLDAVARAA</sequence>
<dbReference type="Gene3D" id="3.40.960.10">
    <property type="entry name" value="VSR Endonuclease"/>
    <property type="match status" value="1"/>
</dbReference>
<accession>A0ABN2UII4</accession>
<dbReference type="EMBL" id="BAAANB010000021">
    <property type="protein sequence ID" value="GAA2037161.1"/>
    <property type="molecule type" value="Genomic_DNA"/>
</dbReference>
<protein>
    <submittedName>
        <fullName evidence="2">Type IV toxin-antitoxin system AbiEi family antitoxin domain-containing protein</fullName>
    </submittedName>
</protein>
<dbReference type="SUPFAM" id="SSF52980">
    <property type="entry name" value="Restriction endonuclease-like"/>
    <property type="match status" value="1"/>
</dbReference>
<keyword evidence="3" id="KW-1185">Reference proteome</keyword>
<organism evidence="2 3">
    <name type="scientific">Terrabacter terrae</name>
    <dbReference type="NCBI Taxonomy" id="318434"/>
    <lineage>
        <taxon>Bacteria</taxon>
        <taxon>Bacillati</taxon>
        <taxon>Actinomycetota</taxon>
        <taxon>Actinomycetes</taxon>
        <taxon>Micrococcales</taxon>
        <taxon>Intrasporangiaceae</taxon>
        <taxon>Terrabacter</taxon>
    </lineage>
</organism>
<dbReference type="RefSeq" id="WP_343992958.1">
    <property type="nucleotide sequence ID" value="NZ_BAAANB010000021.1"/>
</dbReference>
<dbReference type="InterPro" id="IPR025159">
    <property type="entry name" value="AbiEi_N"/>
</dbReference>